<keyword evidence="2 11" id="KW-0813">Transport</keyword>
<feature type="binding site" evidence="11 13">
    <location>
        <position position="230"/>
    </location>
    <ligand>
        <name>[2Fe-2S] cluster</name>
        <dbReference type="ChEBI" id="CHEBI:190135"/>
    </ligand>
</feature>
<gene>
    <name evidence="11" type="primary">pyrK</name>
    <name evidence="15" type="ORF">H206_00494</name>
</gene>
<dbReference type="InterPro" id="IPR050353">
    <property type="entry name" value="PyrK_electron_transfer"/>
</dbReference>
<feature type="binding site" evidence="11 12">
    <location>
        <begin position="77"/>
        <end position="78"/>
    </location>
    <ligand>
        <name>FAD</name>
        <dbReference type="ChEBI" id="CHEBI:57692"/>
    </ligand>
</feature>
<evidence type="ECO:0000256" key="7">
    <source>
        <dbReference type="ARBA" id="ARBA00022975"/>
    </source>
</evidence>
<dbReference type="InterPro" id="IPR017938">
    <property type="entry name" value="Riboflavin_synthase-like_b-brl"/>
</dbReference>
<comment type="similarity">
    <text evidence="1 11">Belongs to the PyrK family.</text>
</comment>
<keyword evidence="8 11" id="KW-0249">Electron transport</keyword>
<evidence type="ECO:0000256" key="13">
    <source>
        <dbReference type="PIRSR" id="PIRSR006816-2"/>
    </source>
</evidence>
<evidence type="ECO:0000256" key="12">
    <source>
        <dbReference type="PIRSR" id="PIRSR006816-1"/>
    </source>
</evidence>
<keyword evidence="3 11" id="KW-0285">Flavoprotein</keyword>
<dbReference type="InterPro" id="IPR037117">
    <property type="entry name" value="Dihydroorotate_DH_ele_sf"/>
</dbReference>
<evidence type="ECO:0000256" key="3">
    <source>
        <dbReference type="ARBA" id="ARBA00022630"/>
    </source>
</evidence>
<comment type="caution">
    <text evidence="11">Lacks conserved residue(s) required for the propagation of feature annotation.</text>
</comment>
<dbReference type="Gene3D" id="2.10.240.10">
    <property type="entry name" value="Dihydroorotate dehydrogenase, electron transfer subunit"/>
    <property type="match status" value="1"/>
</dbReference>
<dbReference type="SUPFAM" id="SSF52343">
    <property type="entry name" value="Ferredoxin reductase-like, C-terminal NADP-linked domain"/>
    <property type="match status" value="1"/>
</dbReference>
<dbReference type="UniPathway" id="UPA00070">
    <property type="reaction ID" value="UER00945"/>
</dbReference>
<comment type="cofactor">
    <cofactor evidence="13">
        <name>[2Fe-2S] cluster</name>
        <dbReference type="ChEBI" id="CHEBI:190135"/>
    </cofactor>
    <text evidence="13">Binds 1 [2Fe-2S] cluster per subunit.</text>
</comment>
<dbReference type="PIRSF" id="PIRSF006816">
    <property type="entry name" value="Cyc3_hyd_g"/>
    <property type="match status" value="1"/>
</dbReference>
<dbReference type="SUPFAM" id="SSF63380">
    <property type="entry name" value="Riboflavin synthase domain-like"/>
    <property type="match status" value="1"/>
</dbReference>
<comment type="caution">
    <text evidence="15">The sequence shown here is derived from an EMBL/GenBank/DDBJ whole genome shotgun (WGS) entry which is preliminary data.</text>
</comment>
<evidence type="ECO:0000256" key="8">
    <source>
        <dbReference type="ARBA" id="ARBA00022982"/>
    </source>
</evidence>
<dbReference type="EMBL" id="MTKO01000034">
    <property type="protein sequence ID" value="RWX47496.1"/>
    <property type="molecule type" value="Genomic_DNA"/>
</dbReference>
<evidence type="ECO:0000256" key="4">
    <source>
        <dbReference type="ARBA" id="ARBA00022714"/>
    </source>
</evidence>
<evidence type="ECO:0000256" key="2">
    <source>
        <dbReference type="ARBA" id="ARBA00022448"/>
    </source>
</evidence>
<dbReference type="GO" id="GO:0051537">
    <property type="term" value="F:2 iron, 2 sulfur cluster binding"/>
    <property type="evidence" value="ECO:0007669"/>
    <property type="project" value="UniProtKB-KW"/>
</dbReference>
<dbReference type="GO" id="GO:0050660">
    <property type="term" value="F:flavin adenine dinucleotide binding"/>
    <property type="evidence" value="ECO:0007669"/>
    <property type="project" value="InterPro"/>
</dbReference>
<sequence length="261" mass="28247">MSEFQQKCSIIGRDRLAPDVFRLTLQAPKIAAEAQPGQFVMVRVIDGLDPLLRRPFSIHRSCADGSISLLFKVLGKGTAMLARRCVGDELDLVGPLGNGFDFSDERPVCLIGGGMGIAPLLFLAEQLHSTGRATEKDHILLGARTKDELTPLADEFSALGYTVQLATDDGSIGRKGFIPDLLGFVLPTVEQVYTCGPHLMMENVVRQCQQAEVHCQVSLETHMACGIGACLGCTVNGKRGLVRVCQQGPVFNADHLEWSLV</sequence>
<dbReference type="GO" id="GO:0009055">
    <property type="term" value="F:electron transfer activity"/>
    <property type="evidence" value="ECO:0007669"/>
    <property type="project" value="UniProtKB-UniRule"/>
</dbReference>
<dbReference type="PANTHER" id="PTHR43513:SF3">
    <property type="entry name" value="DIHYDROOROTATE DEHYDROGENASE B (NAD(+)), ELECTRON TRANSFER SUBUNIT-RELATED"/>
    <property type="match status" value="1"/>
</dbReference>
<dbReference type="PROSITE" id="PS51384">
    <property type="entry name" value="FAD_FR"/>
    <property type="match status" value="1"/>
</dbReference>
<keyword evidence="10 11" id="KW-0411">Iron-sulfur</keyword>
<dbReference type="GO" id="GO:0016491">
    <property type="term" value="F:oxidoreductase activity"/>
    <property type="evidence" value="ECO:0007669"/>
    <property type="project" value="InterPro"/>
</dbReference>
<dbReference type="GO" id="GO:0046872">
    <property type="term" value="F:metal ion binding"/>
    <property type="evidence" value="ECO:0007669"/>
    <property type="project" value="UniProtKB-KW"/>
</dbReference>
<dbReference type="InterPro" id="IPR023455">
    <property type="entry name" value="Dihydroorotate_DHASE_ETsu"/>
</dbReference>
<dbReference type="InterPro" id="IPR039261">
    <property type="entry name" value="FNR_nucleotide-bd"/>
</dbReference>
<dbReference type="InterPro" id="IPR019480">
    <property type="entry name" value="Dihydroorotate_DH_Fe-S-bd"/>
</dbReference>
<evidence type="ECO:0000256" key="11">
    <source>
        <dbReference type="HAMAP-Rule" id="MF_01211"/>
    </source>
</evidence>
<feature type="domain" description="FAD-binding FR-type" evidence="14">
    <location>
        <begin position="3"/>
        <end position="102"/>
    </location>
</feature>
<comment type="cofactor">
    <cofactor evidence="11">
        <name>[2Fe-2S] cluster</name>
        <dbReference type="ChEBI" id="CHEBI:190135"/>
    </cofactor>
    <text evidence="11">Binds 1 [2Fe-2S] cluster per subunit.</text>
</comment>
<dbReference type="Pfam" id="PF08022">
    <property type="entry name" value="FAD_binding_8"/>
    <property type="match status" value="1"/>
</dbReference>
<accession>A0A444J2Y7</accession>
<dbReference type="InterPro" id="IPR017927">
    <property type="entry name" value="FAD-bd_FR_type"/>
</dbReference>
<keyword evidence="6 11" id="KW-0274">FAD</keyword>
<dbReference type="InterPro" id="IPR012165">
    <property type="entry name" value="Cyt_c3_hydrogenase_gsu"/>
</dbReference>
<keyword evidence="16" id="KW-1185">Reference proteome</keyword>
<evidence type="ECO:0000256" key="6">
    <source>
        <dbReference type="ARBA" id="ARBA00022827"/>
    </source>
</evidence>
<organism evidence="15 16">
    <name type="scientific">Candidatus Electrothrix aarhusensis</name>
    <dbReference type="NCBI Taxonomy" id="1859131"/>
    <lineage>
        <taxon>Bacteria</taxon>
        <taxon>Pseudomonadati</taxon>
        <taxon>Thermodesulfobacteriota</taxon>
        <taxon>Desulfobulbia</taxon>
        <taxon>Desulfobulbales</taxon>
        <taxon>Desulfobulbaceae</taxon>
        <taxon>Candidatus Electrothrix</taxon>
    </lineage>
</organism>
<dbReference type="GO" id="GO:0044205">
    <property type="term" value="P:'de novo' UMP biosynthetic process"/>
    <property type="evidence" value="ECO:0007669"/>
    <property type="project" value="UniProtKB-UniRule"/>
</dbReference>
<evidence type="ECO:0000256" key="10">
    <source>
        <dbReference type="ARBA" id="ARBA00023014"/>
    </source>
</evidence>
<evidence type="ECO:0000313" key="16">
    <source>
        <dbReference type="Proteomes" id="UP000287853"/>
    </source>
</evidence>
<dbReference type="HAMAP" id="MF_01211">
    <property type="entry name" value="DHODB_Fe_S_bind"/>
    <property type="match status" value="1"/>
</dbReference>
<evidence type="ECO:0000256" key="1">
    <source>
        <dbReference type="ARBA" id="ARBA00006422"/>
    </source>
</evidence>
<dbReference type="Gene3D" id="2.40.30.10">
    <property type="entry name" value="Translation factors"/>
    <property type="match status" value="1"/>
</dbReference>
<comment type="cofactor">
    <cofactor evidence="11 12">
        <name>FAD</name>
        <dbReference type="ChEBI" id="CHEBI:57692"/>
    </cofactor>
    <text evidence="11 12">Binds 1 FAD per subunit.</text>
</comment>
<comment type="pathway">
    <text evidence="11">Pyrimidine metabolism; UMP biosynthesis via de novo pathway; orotate from (S)-dihydroorotate (NAD(+) route): step 1/1.</text>
</comment>
<feature type="binding site" evidence="11 13">
    <location>
        <position position="233"/>
    </location>
    <ligand>
        <name>[2Fe-2S] cluster</name>
        <dbReference type="ChEBI" id="CHEBI:190135"/>
    </ligand>
</feature>
<reference evidence="15 16" key="1">
    <citation type="submission" date="2017-01" db="EMBL/GenBank/DDBJ databases">
        <title>The cable genome- insights into the physiology and evolution of filamentous bacteria capable of sulfide oxidation via long distance electron transfer.</title>
        <authorList>
            <person name="Schreiber L."/>
            <person name="Bjerg J.T."/>
            <person name="Boggild A."/>
            <person name="Van De Vossenberg J."/>
            <person name="Meysman F."/>
            <person name="Nielsen L.P."/>
            <person name="Schramm A."/>
            <person name="Kjeldsen K.U."/>
        </authorList>
    </citation>
    <scope>NUCLEOTIDE SEQUENCE [LARGE SCALE GENOMIC DNA]</scope>
    <source>
        <strain evidence="15">MCF</strain>
    </source>
</reference>
<proteinExistence type="inferred from homology"/>
<keyword evidence="4 11" id="KW-0001">2Fe-2S</keyword>
<keyword evidence="7 11" id="KW-0665">Pyrimidine biosynthesis</keyword>
<dbReference type="AlphaFoldDB" id="A0A444J2Y7"/>
<protein>
    <recommendedName>
        <fullName evidence="11">Dihydroorotate dehydrogenase B (NAD(+)), electron transfer subunit</fullName>
    </recommendedName>
    <alternativeName>
        <fullName evidence="11">Dihydroorotate oxidase B, electron transfer subunit</fullName>
    </alternativeName>
</protein>
<comment type="subunit">
    <text evidence="11">Heterotetramer of 2 PyrK and 2 PyrD type B subunits.</text>
</comment>
<name>A0A444J2Y7_9BACT</name>
<feature type="binding site" evidence="11 13">
    <location>
        <position position="245"/>
    </location>
    <ligand>
        <name>[2Fe-2S] cluster</name>
        <dbReference type="ChEBI" id="CHEBI:190135"/>
    </ligand>
</feature>
<dbReference type="PANTHER" id="PTHR43513">
    <property type="entry name" value="DIHYDROOROTATE DEHYDROGENASE B (NAD(+)), ELECTRON TRANSFER SUBUNIT"/>
    <property type="match status" value="1"/>
</dbReference>
<feature type="binding site" evidence="11 13">
    <location>
        <position position="225"/>
    </location>
    <ligand>
        <name>[2Fe-2S] cluster</name>
        <dbReference type="ChEBI" id="CHEBI:190135"/>
    </ligand>
</feature>
<keyword evidence="5 11" id="KW-0479">Metal-binding</keyword>
<feature type="binding site" evidence="11 12">
    <location>
        <begin position="54"/>
        <end position="57"/>
    </location>
    <ligand>
        <name>FAD</name>
        <dbReference type="ChEBI" id="CHEBI:57692"/>
    </ligand>
</feature>
<dbReference type="Pfam" id="PF10418">
    <property type="entry name" value="DHODB_Fe-S_bind"/>
    <property type="match status" value="1"/>
</dbReference>
<evidence type="ECO:0000259" key="14">
    <source>
        <dbReference type="PROSITE" id="PS51384"/>
    </source>
</evidence>
<keyword evidence="9 11" id="KW-0408">Iron</keyword>
<evidence type="ECO:0000256" key="9">
    <source>
        <dbReference type="ARBA" id="ARBA00023004"/>
    </source>
</evidence>
<dbReference type="Gene3D" id="3.40.50.80">
    <property type="entry name" value="Nucleotide-binding domain of ferredoxin-NADP reductase (FNR) module"/>
    <property type="match status" value="1"/>
</dbReference>
<dbReference type="InterPro" id="IPR013112">
    <property type="entry name" value="FAD-bd_8"/>
</dbReference>
<comment type="function">
    <text evidence="11">Responsible for channeling the electrons from the oxidation of dihydroorotate from the FMN redox center in the PyrD type B subunit to the ultimate electron acceptor NAD(+).</text>
</comment>
<dbReference type="CDD" id="cd06218">
    <property type="entry name" value="DHOD_e_trans"/>
    <property type="match status" value="1"/>
</dbReference>
<dbReference type="Proteomes" id="UP000287853">
    <property type="component" value="Unassembled WGS sequence"/>
</dbReference>
<evidence type="ECO:0000313" key="15">
    <source>
        <dbReference type="EMBL" id="RWX47496.1"/>
    </source>
</evidence>
<evidence type="ECO:0000256" key="5">
    <source>
        <dbReference type="ARBA" id="ARBA00022723"/>
    </source>
</evidence>